<sequence>MRVFLLLSLISIILACKHAGKTYKDGDEWKEKEVFIMRCTVTDNGWKTEVIACVSPSGRRIPLNTTVADGNDEWKCMVNPNGMISLQQGVNANAKCDHHNVGDKWEEKSFEFECLRGGQQKLLGCIGENNVRIPVGGTKEINGYLMKCEQFRNGTVLLHGTRKVSSAKSPDRKTGSIECIDSKGQPHAVGSSWIENERFNKTCNASGYTEVHNCVTQDGFQVPVNGELVLGNTKYTCEKTKEGAIRFASGPADKM</sequence>
<dbReference type="Pfam" id="PF23003">
    <property type="entry name" value="Fn1_2"/>
    <property type="match status" value="3"/>
</dbReference>
<organism evidence="3 4">
    <name type="scientific">Toxocara canis</name>
    <name type="common">Canine roundworm</name>
    <dbReference type="NCBI Taxonomy" id="6265"/>
    <lineage>
        <taxon>Eukaryota</taxon>
        <taxon>Metazoa</taxon>
        <taxon>Ecdysozoa</taxon>
        <taxon>Nematoda</taxon>
        <taxon>Chromadorea</taxon>
        <taxon>Rhabditida</taxon>
        <taxon>Spirurina</taxon>
        <taxon>Ascaridomorpha</taxon>
        <taxon>Ascaridoidea</taxon>
        <taxon>Toxocaridae</taxon>
        <taxon>Toxocara</taxon>
    </lineage>
</organism>
<protein>
    <recommendedName>
        <fullName evidence="2">Abnormal cell migration protein 18-like fibronectin type I domain-containing protein</fullName>
    </recommendedName>
</protein>
<evidence type="ECO:0000256" key="1">
    <source>
        <dbReference type="SAM" id="SignalP"/>
    </source>
</evidence>
<feature type="domain" description="Abnormal cell migration protein 18-like fibronectin type I" evidence="2">
    <location>
        <begin position="15"/>
        <end position="83"/>
    </location>
</feature>
<accession>A0A0B2VQX3</accession>
<name>A0A0B2VQX3_TOXCA</name>
<dbReference type="PANTHER" id="PTHR35572:SF7">
    <property type="entry name" value="PROTEIN CBG04538"/>
    <property type="match status" value="1"/>
</dbReference>
<dbReference type="Proteomes" id="UP000031036">
    <property type="component" value="Unassembled WGS sequence"/>
</dbReference>
<evidence type="ECO:0000313" key="3">
    <source>
        <dbReference type="EMBL" id="KHN83445.1"/>
    </source>
</evidence>
<dbReference type="InterPro" id="IPR040282">
    <property type="entry name" value="Mig-18-like"/>
</dbReference>
<feature type="signal peptide" evidence="1">
    <location>
        <begin position="1"/>
        <end position="15"/>
    </location>
</feature>
<dbReference type="PROSITE" id="PS51257">
    <property type="entry name" value="PROKAR_LIPOPROTEIN"/>
    <property type="match status" value="1"/>
</dbReference>
<evidence type="ECO:0000313" key="4">
    <source>
        <dbReference type="Proteomes" id="UP000031036"/>
    </source>
</evidence>
<feature type="domain" description="Abnormal cell migration protein 18-like fibronectin type I" evidence="2">
    <location>
        <begin position="178"/>
        <end position="243"/>
    </location>
</feature>
<keyword evidence="4" id="KW-1185">Reference proteome</keyword>
<feature type="chain" id="PRO_5012294344" description="Abnormal cell migration protein 18-like fibronectin type I domain-containing protein" evidence="1">
    <location>
        <begin position="16"/>
        <end position="255"/>
    </location>
</feature>
<dbReference type="OMA" id="NGSWKTE"/>
<evidence type="ECO:0000259" key="2">
    <source>
        <dbReference type="Pfam" id="PF23003"/>
    </source>
</evidence>
<keyword evidence="1" id="KW-0732">Signal</keyword>
<comment type="caution">
    <text evidence="3">The sequence shown here is derived from an EMBL/GenBank/DDBJ whole genome shotgun (WGS) entry which is preliminary data.</text>
</comment>
<dbReference type="InterPro" id="IPR055119">
    <property type="entry name" value="Mig18_Fn1"/>
</dbReference>
<reference evidence="3 4" key="1">
    <citation type="submission" date="2014-11" db="EMBL/GenBank/DDBJ databases">
        <title>Genetic blueprint of the zoonotic pathogen Toxocara canis.</title>
        <authorList>
            <person name="Zhu X.-Q."/>
            <person name="Korhonen P.K."/>
            <person name="Cai H."/>
            <person name="Young N.D."/>
            <person name="Nejsum P."/>
            <person name="von Samson-Himmelstjerna G."/>
            <person name="Boag P.R."/>
            <person name="Tan P."/>
            <person name="Li Q."/>
            <person name="Min J."/>
            <person name="Yang Y."/>
            <person name="Wang X."/>
            <person name="Fang X."/>
            <person name="Hall R.S."/>
            <person name="Hofmann A."/>
            <person name="Sternberg P.W."/>
            <person name="Jex A.R."/>
            <person name="Gasser R.B."/>
        </authorList>
    </citation>
    <scope>NUCLEOTIDE SEQUENCE [LARGE SCALE GENOMIC DNA]</scope>
    <source>
        <strain evidence="3">PN_DK_2014</strain>
    </source>
</reference>
<dbReference type="AlphaFoldDB" id="A0A0B2VQX3"/>
<dbReference type="OrthoDB" id="5785512at2759"/>
<dbReference type="EMBL" id="JPKZ01001194">
    <property type="protein sequence ID" value="KHN83445.1"/>
    <property type="molecule type" value="Genomic_DNA"/>
</dbReference>
<feature type="domain" description="Abnormal cell migration protein 18-like fibronectin type I" evidence="2">
    <location>
        <begin position="97"/>
        <end position="155"/>
    </location>
</feature>
<dbReference type="PANTHER" id="PTHR35572">
    <property type="entry name" value="PROTEIN CBG04538-RELATED"/>
    <property type="match status" value="1"/>
</dbReference>
<proteinExistence type="predicted"/>
<gene>
    <name evidence="3" type="primary">ZC412.3</name>
    <name evidence="3" type="ORF">Tcan_05120</name>
</gene>